<dbReference type="RefSeq" id="WP_346065506.1">
    <property type="nucleotide sequence ID" value="NZ_BRPJ01000051.1"/>
</dbReference>
<feature type="region of interest" description="Disordered" evidence="1">
    <location>
        <begin position="227"/>
        <end position="266"/>
    </location>
</feature>
<keyword evidence="4" id="KW-1185">Reference proteome</keyword>
<comment type="caution">
    <text evidence="3">The sequence shown here is derived from an EMBL/GenBank/DDBJ whole genome shotgun (WGS) entry which is preliminary data.</text>
</comment>
<evidence type="ECO:0000313" key="3">
    <source>
        <dbReference type="EMBL" id="GLB30943.1"/>
    </source>
</evidence>
<dbReference type="InterPro" id="IPR024383">
    <property type="entry name" value="DUF3849"/>
</dbReference>
<evidence type="ECO:0000256" key="1">
    <source>
        <dbReference type="SAM" id="MobiDB-lite"/>
    </source>
</evidence>
<feature type="domain" description="DUF3849" evidence="2">
    <location>
        <begin position="6"/>
        <end position="132"/>
    </location>
</feature>
<dbReference type="Proteomes" id="UP001419084">
    <property type="component" value="Unassembled WGS sequence"/>
</dbReference>
<feature type="compositionally biased region" description="Basic and acidic residues" evidence="1">
    <location>
        <begin position="242"/>
        <end position="266"/>
    </location>
</feature>
<proteinExistence type="predicted"/>
<organism evidence="3 4">
    <name type="scientific">Lacrimispora amygdalina</name>
    <dbReference type="NCBI Taxonomy" id="253257"/>
    <lineage>
        <taxon>Bacteria</taxon>
        <taxon>Bacillati</taxon>
        <taxon>Bacillota</taxon>
        <taxon>Clostridia</taxon>
        <taxon>Lachnospirales</taxon>
        <taxon>Lachnospiraceae</taxon>
        <taxon>Lacrimispora</taxon>
    </lineage>
</organism>
<sequence length="266" mass="30969">MEKTPLYPHSFAEAKRNNEQELYVLSHQANAQCKRAIENIIKDNYDGYSLGKDLAKPIIEEFGFDRVKFVLSNTVQHFDYDGRISRDNKAWAKETFVPPDIVGGFDRNIGLLVTSHIGLVDLFVNQYKREYEKLNLWDKSQVIPPKDIDFEGKVIVLKPEVLNEQYKMRDEQLFYAYGGFGCAPNKNDRKVMGEFLTDGEKTSFYRHDFLGEAKQELLPNWAKEKLAEKTKDRKPSVLQKLQDNKEQIKKEKSAPIKDVKQDKEER</sequence>
<reference evidence="3 4" key="1">
    <citation type="journal article" date="2024" name="Int. J. Syst. Evol. Microbiol.">
        <title>Lacrimispora brassicae sp. nov. isolated from fermented cabbage, and proposal of Clostridium indicum Gundawar et al. 2019 and Clostridium methoxybenzovorans Mechichi et al. 1999 as heterotypic synonyms of Lacrimispora amygdalina (Parshina et al. 2003) Haas and Blanchard 2020 and Lacrimispora indolis (McClung and McCoy 1957) Haas and Blanchard 2020, respectively.</title>
        <authorList>
            <person name="Kobayashi H."/>
            <person name="Tanizawa Y."/>
            <person name="Sakamoto M."/>
            <person name="Ohkuma M."/>
            <person name="Tohno M."/>
        </authorList>
    </citation>
    <scope>NUCLEOTIDE SEQUENCE [LARGE SCALE GENOMIC DNA]</scope>
    <source>
        <strain evidence="3 4">DSM 12857</strain>
    </source>
</reference>
<accession>A0ABQ5M7M3</accession>
<dbReference type="EMBL" id="BRPJ01000051">
    <property type="protein sequence ID" value="GLB30943.1"/>
    <property type="molecule type" value="Genomic_DNA"/>
</dbReference>
<protein>
    <recommendedName>
        <fullName evidence="2">DUF3849 domain-containing protein</fullName>
    </recommendedName>
</protein>
<evidence type="ECO:0000313" key="4">
    <source>
        <dbReference type="Proteomes" id="UP001419084"/>
    </source>
</evidence>
<name>A0ABQ5M7M3_9FIRM</name>
<dbReference type="Pfam" id="PF12960">
    <property type="entry name" value="DUF3849"/>
    <property type="match status" value="1"/>
</dbReference>
<gene>
    <name evidence="3" type="ORF">LAD12857_28660</name>
</gene>
<evidence type="ECO:0000259" key="2">
    <source>
        <dbReference type="Pfam" id="PF12960"/>
    </source>
</evidence>